<dbReference type="AlphaFoldDB" id="A0A7V3YF07"/>
<dbReference type="InterPro" id="IPR027417">
    <property type="entry name" value="P-loop_NTPase"/>
</dbReference>
<reference evidence="2" key="1">
    <citation type="journal article" date="2020" name="mSystems">
        <title>Genome- and Community-Level Interaction Insights into Carbon Utilization and Element Cycling Functions of Hydrothermarchaeota in Hydrothermal Sediment.</title>
        <authorList>
            <person name="Zhou Z."/>
            <person name="Liu Y."/>
            <person name="Xu W."/>
            <person name="Pan J."/>
            <person name="Luo Z.H."/>
            <person name="Li M."/>
        </authorList>
    </citation>
    <scope>NUCLEOTIDE SEQUENCE [LARGE SCALE GENOMIC DNA]</scope>
    <source>
        <strain evidence="2">SpSt-747</strain>
    </source>
</reference>
<dbReference type="SUPFAM" id="SSF52540">
    <property type="entry name" value="P-loop containing nucleoside triphosphate hydrolases"/>
    <property type="match status" value="1"/>
</dbReference>
<dbReference type="CDD" id="cd09912">
    <property type="entry name" value="DLP_2"/>
    <property type="match status" value="1"/>
</dbReference>
<dbReference type="PANTHER" id="PTHR43681:SF1">
    <property type="entry name" value="SARCALUMENIN"/>
    <property type="match status" value="1"/>
</dbReference>
<dbReference type="Gene3D" id="3.40.50.300">
    <property type="entry name" value="P-loop containing nucleotide triphosphate hydrolases"/>
    <property type="match status" value="1"/>
</dbReference>
<organism evidence="2">
    <name type="scientific">Candidatus Caldatribacterium californiense</name>
    <dbReference type="NCBI Taxonomy" id="1454726"/>
    <lineage>
        <taxon>Bacteria</taxon>
        <taxon>Pseudomonadati</taxon>
        <taxon>Atribacterota</taxon>
        <taxon>Atribacteria</taxon>
        <taxon>Atribacterales</taxon>
        <taxon>Candidatus Caldatribacteriaceae</taxon>
        <taxon>Candidatus Caldatribacterium</taxon>
    </lineage>
</organism>
<dbReference type="PANTHER" id="PTHR43681">
    <property type="entry name" value="TRANSMEMBRANE GTPASE FZO"/>
    <property type="match status" value="1"/>
</dbReference>
<protein>
    <submittedName>
        <fullName evidence="2">Dynamin family protein</fullName>
    </submittedName>
</protein>
<dbReference type="EMBL" id="DTFV01000015">
    <property type="protein sequence ID" value="HGI29856.1"/>
    <property type="molecule type" value="Genomic_DNA"/>
</dbReference>
<gene>
    <name evidence="2" type="ORF">ENV30_00865</name>
</gene>
<name>A0A7V3YF07_9BACT</name>
<proteinExistence type="predicted"/>
<evidence type="ECO:0000259" key="1">
    <source>
        <dbReference type="Pfam" id="PF00350"/>
    </source>
</evidence>
<accession>A0A7V3YF07</accession>
<feature type="domain" description="Dynamin N-terminal" evidence="1">
    <location>
        <begin position="54"/>
        <end position="218"/>
    </location>
</feature>
<dbReference type="InterPro" id="IPR045063">
    <property type="entry name" value="Dynamin_N"/>
</dbReference>
<dbReference type="InterPro" id="IPR051943">
    <property type="entry name" value="TRAFAC_Dynamin-like_GTPase"/>
</dbReference>
<comment type="caution">
    <text evidence="2">The sequence shown here is derived from an EMBL/GenBank/DDBJ whole genome shotgun (WGS) entry which is preliminary data.</text>
</comment>
<dbReference type="Pfam" id="PF00350">
    <property type="entry name" value="Dynamin_N"/>
    <property type="match status" value="1"/>
</dbReference>
<evidence type="ECO:0000313" key="2">
    <source>
        <dbReference type="EMBL" id="HGI29856.1"/>
    </source>
</evidence>
<sequence length="593" mass="68201">MSQQKSVALEGKRTIFVLFEETLREVGYLGPDFESEYKTLLSLQERLLEERFHLAVLGQFKRGKSTFINALLGEELLPTGVLPLTAFPTFLLFGPRPRVRVLFEEGKEESWEGDDPEELPRFLSRFVTEVKNPKNLRGVTQVEVFYPSPLLQAGVVLIDTPGIGSTFRHNTEATLNFLPQCDAAVFLLSADPPITETEVEFLKLVHSRVAHLFFVLNKVDYLREEEIPSLVSFLKKVLQEEVGMKDEPLIFPVSARLALEGRMKNNPELLCQSGIYEVTQHLLTFLAQEKHRTLQTALAKKAVEALENLIMHLRLLVRSLEMPLHDLDKRLQIFTEKIREAESQRVQIGDLLTGERKRMVALLEEQAEALRQKARTHLLGVVEKHLTSPEGGYEEAIRSDLAEAIPAFFEHELSEMTRAFEQRVTEALKPYEQKVNDLIETVRRTASELFDIPYSMLRSSEAFVVQKQPYWVTHKWYTHFSFLPEGLFSMFLPARVRKARIVRQVQEEIEELVTSNVENLRWATLQNLNQTFRQFHAALEEQLERTISATYGAIERARLKRMEKGQEAQENLARFRAAIATFTELQAEFAAFC</sequence>